<reference evidence="7" key="1">
    <citation type="journal article" date="2020" name="mSystems">
        <title>Genome- and Community-Level Interaction Insights into Carbon Utilization and Element Cycling Functions of Hydrothermarchaeota in Hydrothermal Sediment.</title>
        <authorList>
            <person name="Zhou Z."/>
            <person name="Liu Y."/>
            <person name="Xu W."/>
            <person name="Pan J."/>
            <person name="Luo Z.H."/>
            <person name="Li M."/>
        </authorList>
    </citation>
    <scope>NUCLEOTIDE SEQUENCE [LARGE SCALE GENOMIC DNA]</scope>
    <source>
        <strain evidence="7">SpSt-16</strain>
    </source>
</reference>
<dbReference type="AlphaFoldDB" id="A0A7C2Z9P1"/>
<evidence type="ECO:0000256" key="4">
    <source>
        <dbReference type="ARBA" id="ARBA00025765"/>
    </source>
</evidence>
<sequence>MAAKRKSSSIDLKILEHELVPKHEVLSLEEGLEVLKKYGVRPEQLPWIKTSDPVVKAIGAKPGDIIKITRKTPWGGEIVVYRYVVP</sequence>
<dbReference type="GO" id="GO:0006366">
    <property type="term" value="P:transcription by RNA polymerase II"/>
    <property type="evidence" value="ECO:0007669"/>
    <property type="project" value="TreeGrafter"/>
</dbReference>
<comment type="function">
    <text evidence="5">DNA-dependent RNA polymerase (RNAP) catalyzes the transcription of DNA into RNA using the four ribonucleoside triphosphates as substrates.</text>
</comment>
<dbReference type="SUPFAM" id="SSF55287">
    <property type="entry name" value="RPB5-like RNA polymerase subunit"/>
    <property type="match status" value="1"/>
</dbReference>
<comment type="subcellular location">
    <subcellularLocation>
        <location evidence="5">Cytoplasm</location>
    </subcellularLocation>
</comment>
<comment type="catalytic activity">
    <reaction evidence="5">
        <text>RNA(n) + a ribonucleoside 5'-triphosphate = RNA(n+1) + diphosphate</text>
        <dbReference type="Rhea" id="RHEA:21248"/>
        <dbReference type="Rhea" id="RHEA-COMP:14527"/>
        <dbReference type="Rhea" id="RHEA-COMP:17342"/>
        <dbReference type="ChEBI" id="CHEBI:33019"/>
        <dbReference type="ChEBI" id="CHEBI:61557"/>
        <dbReference type="ChEBI" id="CHEBI:140395"/>
        <dbReference type="EC" id="2.7.7.6"/>
    </reaction>
</comment>
<dbReference type="GO" id="GO:0006362">
    <property type="term" value="P:transcription elongation by RNA polymerase I"/>
    <property type="evidence" value="ECO:0007669"/>
    <property type="project" value="TreeGrafter"/>
</dbReference>
<dbReference type="HAMAP" id="MF_00025">
    <property type="entry name" value="RNApol_Rpo5_RPB5"/>
    <property type="match status" value="1"/>
</dbReference>
<dbReference type="Pfam" id="PF01191">
    <property type="entry name" value="RNA_pol_Rpb5_C"/>
    <property type="match status" value="1"/>
</dbReference>
<dbReference type="PANTHER" id="PTHR10535">
    <property type="entry name" value="DNA-DIRECTED RNA POLYMERASES I, II, AND III SUBUNIT RPABC1"/>
    <property type="match status" value="1"/>
</dbReference>
<feature type="domain" description="RNA polymerase subunit H/Rpb5 C-terminal" evidence="6">
    <location>
        <begin position="13"/>
        <end position="84"/>
    </location>
</feature>
<dbReference type="GO" id="GO:0042797">
    <property type="term" value="P:tRNA transcription by RNA polymerase III"/>
    <property type="evidence" value="ECO:0007669"/>
    <property type="project" value="TreeGrafter"/>
</dbReference>
<keyword evidence="5 7" id="KW-0808">Transferase</keyword>
<dbReference type="EMBL" id="DSGT01000011">
    <property type="protein sequence ID" value="HEW53355.1"/>
    <property type="molecule type" value="Genomic_DNA"/>
</dbReference>
<evidence type="ECO:0000256" key="5">
    <source>
        <dbReference type="HAMAP-Rule" id="MF_00025"/>
    </source>
</evidence>
<keyword evidence="3 5" id="KW-0804">Transcription</keyword>
<gene>
    <name evidence="5" type="primary">rpo5</name>
    <name evidence="5" type="synonym">rpoH</name>
    <name evidence="7" type="ORF">ENO77_04250</name>
</gene>
<dbReference type="NCBIfam" id="NF007129">
    <property type="entry name" value="PRK09570.1"/>
    <property type="match status" value="1"/>
</dbReference>
<keyword evidence="1 5" id="KW-0240">DNA-directed RNA polymerase</keyword>
<evidence type="ECO:0000313" key="7">
    <source>
        <dbReference type="EMBL" id="HEW53355.1"/>
    </source>
</evidence>
<evidence type="ECO:0000259" key="6">
    <source>
        <dbReference type="Pfam" id="PF01191"/>
    </source>
</evidence>
<dbReference type="PROSITE" id="PS01110">
    <property type="entry name" value="RNA_POL_H_23KD"/>
    <property type="match status" value="1"/>
</dbReference>
<dbReference type="InterPro" id="IPR014381">
    <property type="entry name" value="Arch_Rpo5/euc_Rpb5"/>
</dbReference>
<proteinExistence type="inferred from homology"/>
<keyword evidence="2 5" id="KW-0548">Nucleotidyltransferase</keyword>
<dbReference type="InterPro" id="IPR035913">
    <property type="entry name" value="RPB5-like_sf"/>
</dbReference>
<evidence type="ECO:0000256" key="1">
    <source>
        <dbReference type="ARBA" id="ARBA00022478"/>
    </source>
</evidence>
<dbReference type="InterPro" id="IPR000783">
    <property type="entry name" value="RNA_pol_subH/Rpb5_C"/>
</dbReference>
<name>A0A7C2Z9P1_9CREN</name>
<keyword evidence="5" id="KW-0963">Cytoplasm</keyword>
<dbReference type="Gene3D" id="3.90.940.20">
    <property type="entry name" value="RPB5-like RNA polymerase subunit"/>
    <property type="match status" value="1"/>
</dbReference>
<dbReference type="GO" id="GO:0005737">
    <property type="term" value="C:cytoplasm"/>
    <property type="evidence" value="ECO:0007669"/>
    <property type="project" value="UniProtKB-SubCell"/>
</dbReference>
<dbReference type="GO" id="GO:0000428">
    <property type="term" value="C:DNA-directed RNA polymerase complex"/>
    <property type="evidence" value="ECO:0007669"/>
    <property type="project" value="UniProtKB-KW"/>
</dbReference>
<comment type="caution">
    <text evidence="7">The sequence shown here is derived from an EMBL/GenBank/DDBJ whole genome shotgun (WGS) entry which is preliminary data.</text>
</comment>
<protein>
    <recommendedName>
        <fullName evidence="5">DNA-directed RNA polymerase subunit Rpo5</fullName>
        <ecNumber evidence="5">2.7.7.6</ecNumber>
    </recommendedName>
    <alternativeName>
        <fullName evidence="5">DNA-directed RNA polymerase subunit H</fullName>
    </alternativeName>
</protein>
<comment type="similarity">
    <text evidence="4 5">Belongs to the archaeal Rpo5/eukaryotic RPB5 RNA polymerase subunit family.</text>
</comment>
<dbReference type="InterPro" id="IPR020608">
    <property type="entry name" value="RNA_pol_subH/Rpb5_CS"/>
</dbReference>
<accession>A0A7C2Z9P1</accession>
<evidence type="ECO:0000256" key="2">
    <source>
        <dbReference type="ARBA" id="ARBA00022695"/>
    </source>
</evidence>
<dbReference type="GO" id="GO:0003677">
    <property type="term" value="F:DNA binding"/>
    <property type="evidence" value="ECO:0007669"/>
    <property type="project" value="InterPro"/>
</dbReference>
<dbReference type="PANTHER" id="PTHR10535:SF0">
    <property type="entry name" value="DNA-DIRECTED RNA POLYMERASES I, II, AND III SUBUNIT RPABC1"/>
    <property type="match status" value="1"/>
</dbReference>
<evidence type="ECO:0000256" key="3">
    <source>
        <dbReference type="ARBA" id="ARBA00023163"/>
    </source>
</evidence>
<dbReference type="GO" id="GO:0003899">
    <property type="term" value="F:DNA-directed RNA polymerase activity"/>
    <property type="evidence" value="ECO:0007669"/>
    <property type="project" value="UniProtKB-UniRule"/>
</dbReference>
<organism evidence="7">
    <name type="scientific">Ignisphaera aggregans</name>
    <dbReference type="NCBI Taxonomy" id="334771"/>
    <lineage>
        <taxon>Archaea</taxon>
        <taxon>Thermoproteota</taxon>
        <taxon>Thermoprotei</taxon>
        <taxon>Desulfurococcales</taxon>
        <taxon>Desulfurococcaceae</taxon>
        <taxon>Ignisphaera</taxon>
    </lineage>
</organism>
<comment type="subunit">
    <text evidence="5">Part of the RNA polymerase complex.</text>
</comment>
<dbReference type="EC" id="2.7.7.6" evidence="5"/>